<dbReference type="EMBL" id="HBHW01031402">
    <property type="protein sequence ID" value="CAE0056152.1"/>
    <property type="molecule type" value="Transcribed_RNA"/>
</dbReference>
<keyword evidence="1" id="KW-0472">Membrane</keyword>
<evidence type="ECO:0000313" key="2">
    <source>
        <dbReference type="EMBL" id="CAE0056152.1"/>
    </source>
</evidence>
<evidence type="ECO:0008006" key="3">
    <source>
        <dbReference type="Google" id="ProtNLM"/>
    </source>
</evidence>
<protein>
    <recommendedName>
        <fullName evidence="3">Receptor expression-enhancing protein</fullName>
    </recommendedName>
</protein>
<accession>A0A7S3EJB2</accession>
<keyword evidence="1" id="KW-0812">Transmembrane</keyword>
<dbReference type="AlphaFoldDB" id="A0A7S3EJB2"/>
<sequence>MSGKREILVRRGGRGRPSNLGRGDVVKEIVVEDATGEEGSSADHSKAVVLLCSGLALLAFVLGWTMRLILLGVGILRPMLVTSSAMSRRKSEVEGRWLLYWMFCGIFFLAETAWVHKVRYAFLFTATEIAILFLLSQNEARNSELIYVWILAPATEEFKSHVETVTLKCSSYVDQVWNAFSEVIIGSAKTFFRSLARSSKTFSDRLDHATG</sequence>
<organism evidence="2">
    <name type="scientific">Rhodosorus marinus</name>
    <dbReference type="NCBI Taxonomy" id="101924"/>
    <lineage>
        <taxon>Eukaryota</taxon>
        <taxon>Rhodophyta</taxon>
        <taxon>Stylonematophyceae</taxon>
        <taxon>Stylonematales</taxon>
        <taxon>Stylonemataceae</taxon>
        <taxon>Rhodosorus</taxon>
    </lineage>
</organism>
<name>A0A7S3EJB2_9RHOD</name>
<evidence type="ECO:0000256" key="1">
    <source>
        <dbReference type="SAM" id="Phobius"/>
    </source>
</evidence>
<gene>
    <name evidence="2" type="ORF">RMAR00112_LOCUS24194</name>
</gene>
<feature type="transmembrane region" description="Helical" evidence="1">
    <location>
        <begin position="97"/>
        <end position="114"/>
    </location>
</feature>
<feature type="transmembrane region" description="Helical" evidence="1">
    <location>
        <begin position="47"/>
        <end position="76"/>
    </location>
</feature>
<proteinExistence type="predicted"/>
<reference evidence="2" key="1">
    <citation type="submission" date="2021-01" db="EMBL/GenBank/DDBJ databases">
        <authorList>
            <person name="Corre E."/>
            <person name="Pelletier E."/>
            <person name="Niang G."/>
            <person name="Scheremetjew M."/>
            <person name="Finn R."/>
            <person name="Kale V."/>
            <person name="Holt S."/>
            <person name="Cochrane G."/>
            <person name="Meng A."/>
            <person name="Brown T."/>
            <person name="Cohen L."/>
        </authorList>
    </citation>
    <scope>NUCLEOTIDE SEQUENCE</scope>
    <source>
        <strain evidence="2">CCMP 769</strain>
    </source>
</reference>
<keyword evidence="1" id="KW-1133">Transmembrane helix</keyword>